<dbReference type="EMBL" id="CP022990">
    <property type="protein sequence ID" value="ASW02376.1"/>
    <property type="molecule type" value="Genomic_DNA"/>
</dbReference>
<keyword evidence="2" id="KW-0677">Repeat</keyword>
<keyword evidence="4" id="KW-0443">Lipid metabolism</keyword>
<evidence type="ECO:0000259" key="6">
    <source>
        <dbReference type="PROSITE" id="PS50035"/>
    </source>
</evidence>
<feature type="domain" description="PLD phosphodiesterase" evidence="6">
    <location>
        <begin position="557"/>
        <end position="584"/>
    </location>
</feature>
<dbReference type="PANTHER" id="PTHR18896:SF76">
    <property type="entry name" value="PHOSPHOLIPASE"/>
    <property type="match status" value="1"/>
</dbReference>
<dbReference type="SUPFAM" id="SSF56024">
    <property type="entry name" value="Phospholipase D/nuclease"/>
    <property type="match status" value="2"/>
</dbReference>
<dbReference type="GO" id="GO:0004630">
    <property type="term" value="F:phospholipase D activity"/>
    <property type="evidence" value="ECO:0007669"/>
    <property type="project" value="UniProtKB-EC"/>
</dbReference>
<proteinExistence type="predicted"/>
<gene>
    <name evidence="7" type="ORF">CJU94_30215</name>
</gene>
<organism evidence="7 8">
    <name type="scientific">Paraburkholderia aromaticivorans</name>
    <dbReference type="NCBI Taxonomy" id="2026199"/>
    <lineage>
        <taxon>Bacteria</taxon>
        <taxon>Pseudomonadati</taxon>
        <taxon>Pseudomonadota</taxon>
        <taxon>Betaproteobacteria</taxon>
        <taxon>Burkholderiales</taxon>
        <taxon>Burkholderiaceae</taxon>
        <taxon>Paraburkholderia</taxon>
    </lineage>
</organism>
<evidence type="ECO:0000256" key="1">
    <source>
        <dbReference type="ARBA" id="ARBA00000798"/>
    </source>
</evidence>
<evidence type="ECO:0000313" key="7">
    <source>
        <dbReference type="EMBL" id="ASW02376.1"/>
    </source>
</evidence>
<reference evidence="7 8" key="1">
    <citation type="submission" date="2017-08" db="EMBL/GenBank/DDBJ databases">
        <title>Identification and genetic characteristics of simultaneous BTEX- and naphthalene-degrading Paraburkholderia sp. BN5 isolated from petroleum-contaminated soil.</title>
        <authorList>
            <person name="Lee Y."/>
            <person name="Jeon C.O."/>
        </authorList>
    </citation>
    <scope>NUCLEOTIDE SEQUENCE [LARGE SCALE GENOMIC DNA]</scope>
    <source>
        <strain evidence="7 8">BN5</strain>
    </source>
</reference>
<comment type="catalytic activity">
    <reaction evidence="1">
        <text>a 1,2-diacyl-sn-glycero-3-phosphocholine + H2O = a 1,2-diacyl-sn-glycero-3-phosphate + choline + H(+)</text>
        <dbReference type="Rhea" id="RHEA:14445"/>
        <dbReference type="ChEBI" id="CHEBI:15354"/>
        <dbReference type="ChEBI" id="CHEBI:15377"/>
        <dbReference type="ChEBI" id="CHEBI:15378"/>
        <dbReference type="ChEBI" id="CHEBI:57643"/>
        <dbReference type="ChEBI" id="CHEBI:58608"/>
        <dbReference type="EC" id="3.1.4.4"/>
    </reaction>
</comment>
<dbReference type="RefSeq" id="WP_095422243.1">
    <property type="nucleotide sequence ID" value="NZ_CP022990.1"/>
</dbReference>
<evidence type="ECO:0000256" key="3">
    <source>
        <dbReference type="ARBA" id="ARBA00022801"/>
    </source>
</evidence>
<dbReference type="Pfam" id="PF13091">
    <property type="entry name" value="PLDc_2"/>
    <property type="match status" value="1"/>
</dbReference>
<keyword evidence="8" id="KW-1185">Reference proteome</keyword>
<dbReference type="AlphaFoldDB" id="A0A248VTL7"/>
<dbReference type="GO" id="GO:0009395">
    <property type="term" value="P:phospholipid catabolic process"/>
    <property type="evidence" value="ECO:0007669"/>
    <property type="project" value="TreeGrafter"/>
</dbReference>
<dbReference type="KEGG" id="parb:CJU94_30215"/>
<feature type="compositionally biased region" description="Polar residues" evidence="5">
    <location>
        <begin position="666"/>
        <end position="684"/>
    </location>
</feature>
<dbReference type="Proteomes" id="UP000215158">
    <property type="component" value="Chromosome 2"/>
</dbReference>
<sequence length="684" mass="76554">MSNLKTQNPVDVAITEVGGQAQGSVQWLLEKKTCPDAPEITEGNDLQFFICGQEGFGQLSKDLRAAKSTVDIVCWGFDPGMEVERTGEAWPRDLRYGDLLEQLAKAEVRVRLLLWFDPRASRKQNSMPGYTDVPVSLATSPIQRMVQGDDPYGNPVRHDWCKAWWKRHGLENDRIDSRKALYPDHLQIVLRGIEKQAVKGLLAADIAEEDRPDSSWLSPVDESALLWNYPTHHQKPVLIDYAHDGGSKAVGFVMGLNSVTDFWDTAEHKIETGLRETGARSTWEGEIDHEYRSDFGGGDPGEAQKVAAIHGGNYTSIRPYQDYACRVVGPALRRLHENFENGWNAFAPSQWKTSAKDGDSLPPKIPTLAKDSAQRVQIVRTQAAEGEKTIKKLYFQATSIARNYIYIENQYFFYPEFARHLKNERRKFCRAWARLAKKPMTAVPNLHLFIVIPHPEDDGMVPRTFDTLTELGKSDAMPAQAGYVDEGKADQQYGNHSTQATYTTTFTDESGEPVSIARTHPVLDRPSLETLERTLGLKVSVARLCTSDSVEGKMAYREIYIHSKLMIIDDVFLTLGSANLNQRSMSVDSEINIAATGAEHAARLRGAVFGLHSDNTTTGDGGREAMPDVFESWERLANTNLDKWKAGREKLKGFLMKFEDRRSTNTKHAMNTVPSSTDGETALT</sequence>
<evidence type="ECO:0000256" key="5">
    <source>
        <dbReference type="SAM" id="MobiDB-lite"/>
    </source>
</evidence>
<dbReference type="Gene3D" id="3.30.870.10">
    <property type="entry name" value="Endonuclease Chain A"/>
    <property type="match status" value="2"/>
</dbReference>
<evidence type="ECO:0000256" key="2">
    <source>
        <dbReference type="ARBA" id="ARBA00022737"/>
    </source>
</evidence>
<dbReference type="InterPro" id="IPR025202">
    <property type="entry name" value="PLD-like_dom"/>
</dbReference>
<evidence type="ECO:0000256" key="4">
    <source>
        <dbReference type="ARBA" id="ARBA00023098"/>
    </source>
</evidence>
<evidence type="ECO:0000313" key="8">
    <source>
        <dbReference type="Proteomes" id="UP000215158"/>
    </source>
</evidence>
<dbReference type="PANTHER" id="PTHR18896">
    <property type="entry name" value="PHOSPHOLIPASE D"/>
    <property type="match status" value="1"/>
</dbReference>
<feature type="region of interest" description="Disordered" evidence="5">
    <location>
        <begin position="665"/>
        <end position="684"/>
    </location>
</feature>
<dbReference type="OrthoDB" id="8828485at2"/>
<protein>
    <submittedName>
        <fullName evidence="7">Phospholipase</fullName>
    </submittedName>
</protein>
<keyword evidence="3" id="KW-0378">Hydrolase</keyword>
<dbReference type="PROSITE" id="PS50035">
    <property type="entry name" value="PLD"/>
    <property type="match status" value="1"/>
</dbReference>
<dbReference type="InterPro" id="IPR001736">
    <property type="entry name" value="PLipase_D/transphosphatidylase"/>
</dbReference>
<dbReference type="SMART" id="SM00155">
    <property type="entry name" value="PLDc"/>
    <property type="match status" value="1"/>
</dbReference>
<accession>A0A248VTL7</accession>
<name>A0A248VTL7_9BURK</name>
<dbReference type="InterPro" id="IPR015679">
    <property type="entry name" value="PLipase_D_fam"/>
</dbReference>